<feature type="compositionally biased region" description="Polar residues" evidence="10">
    <location>
        <begin position="80"/>
        <end position="92"/>
    </location>
</feature>
<evidence type="ECO:0000313" key="13">
    <source>
        <dbReference type="EMBL" id="SOB91829.1"/>
    </source>
</evidence>
<reference evidence="13 14" key="1">
    <citation type="submission" date="2017-08" db="EMBL/GenBank/DDBJ databases">
        <authorList>
            <person name="de Groot N.N."/>
        </authorList>
    </citation>
    <scope>NUCLEOTIDE SEQUENCE [LARGE SCALE GENOMIC DNA]</scope>
    <source>
        <strain evidence="13 14">DSM 9787</strain>
    </source>
</reference>
<keyword evidence="6" id="KW-0961">Cell wall biogenesis/degradation</keyword>
<dbReference type="GO" id="GO:0071555">
    <property type="term" value="P:cell wall organization"/>
    <property type="evidence" value="ECO:0007669"/>
    <property type="project" value="UniProtKB-KW"/>
</dbReference>
<feature type="region of interest" description="Disordered" evidence="10">
    <location>
        <begin position="61"/>
        <end position="115"/>
    </location>
</feature>
<keyword evidence="13" id="KW-0645">Protease</keyword>
<evidence type="ECO:0000256" key="10">
    <source>
        <dbReference type="SAM" id="MobiDB-lite"/>
    </source>
</evidence>
<feature type="compositionally biased region" description="Low complexity" evidence="10">
    <location>
        <begin position="103"/>
        <end position="115"/>
    </location>
</feature>
<dbReference type="Pfam" id="PF00768">
    <property type="entry name" value="Peptidase_S11"/>
    <property type="match status" value="1"/>
</dbReference>
<feature type="domain" description="Peptidase S11 D-alanyl-D-alanine carboxypeptidase A N-terminal" evidence="12">
    <location>
        <begin position="124"/>
        <end position="345"/>
    </location>
</feature>
<proteinExistence type="inferred from homology"/>
<evidence type="ECO:0000256" key="3">
    <source>
        <dbReference type="ARBA" id="ARBA00022801"/>
    </source>
</evidence>
<evidence type="ECO:0000256" key="5">
    <source>
        <dbReference type="ARBA" id="ARBA00022984"/>
    </source>
</evidence>
<feature type="active site" description="Acyl-ester intermediate" evidence="7">
    <location>
        <position position="154"/>
    </location>
</feature>
<evidence type="ECO:0000256" key="6">
    <source>
        <dbReference type="ARBA" id="ARBA00023316"/>
    </source>
</evidence>
<protein>
    <submittedName>
        <fullName evidence="13">D-alanyl-D-alanine carboxypeptidase (Penicillin-binding protein 5/6)</fullName>
    </submittedName>
</protein>
<keyword evidence="3" id="KW-0378">Hydrolase</keyword>
<dbReference type="GO" id="GO:0009252">
    <property type="term" value="P:peptidoglycan biosynthetic process"/>
    <property type="evidence" value="ECO:0007669"/>
    <property type="project" value="UniProtKB-KW"/>
</dbReference>
<comment type="similarity">
    <text evidence="1 9">Belongs to the peptidase S11 family.</text>
</comment>
<dbReference type="GO" id="GO:0009002">
    <property type="term" value="F:serine-type D-Ala-D-Ala carboxypeptidase activity"/>
    <property type="evidence" value="ECO:0007669"/>
    <property type="project" value="InterPro"/>
</dbReference>
<dbReference type="PRINTS" id="PR00725">
    <property type="entry name" value="DADACBPTASE1"/>
</dbReference>
<keyword evidence="5" id="KW-0573">Peptidoglycan synthesis</keyword>
<keyword evidence="11" id="KW-1133">Transmembrane helix</keyword>
<feature type="active site" evidence="7">
    <location>
        <position position="216"/>
    </location>
</feature>
<dbReference type="Proteomes" id="UP000219563">
    <property type="component" value="Unassembled WGS sequence"/>
</dbReference>
<dbReference type="InterPro" id="IPR001967">
    <property type="entry name" value="Peptidase_S11_N"/>
</dbReference>
<keyword evidence="4" id="KW-0133">Cell shape</keyword>
<organism evidence="13 14">
    <name type="scientific">Pseudobutyrivibrio ruminis DSM 9787</name>
    <dbReference type="NCBI Taxonomy" id="1123011"/>
    <lineage>
        <taxon>Bacteria</taxon>
        <taxon>Bacillati</taxon>
        <taxon>Bacillota</taxon>
        <taxon>Clostridia</taxon>
        <taxon>Lachnospirales</taxon>
        <taxon>Lachnospiraceae</taxon>
        <taxon>Pseudobutyrivibrio</taxon>
    </lineage>
</organism>
<evidence type="ECO:0000256" key="11">
    <source>
        <dbReference type="SAM" id="Phobius"/>
    </source>
</evidence>
<keyword evidence="11" id="KW-0812">Transmembrane</keyword>
<evidence type="ECO:0000256" key="2">
    <source>
        <dbReference type="ARBA" id="ARBA00022729"/>
    </source>
</evidence>
<evidence type="ECO:0000256" key="1">
    <source>
        <dbReference type="ARBA" id="ARBA00007164"/>
    </source>
</evidence>
<feature type="transmembrane region" description="Helical" evidence="11">
    <location>
        <begin position="28"/>
        <end position="50"/>
    </location>
</feature>
<feature type="binding site" evidence="8">
    <location>
        <position position="328"/>
    </location>
    <ligand>
        <name>substrate</name>
    </ligand>
</feature>
<dbReference type="GO" id="GO:0008360">
    <property type="term" value="P:regulation of cell shape"/>
    <property type="evidence" value="ECO:0007669"/>
    <property type="project" value="UniProtKB-KW"/>
</dbReference>
<evidence type="ECO:0000313" key="14">
    <source>
        <dbReference type="Proteomes" id="UP000219563"/>
    </source>
</evidence>
<keyword evidence="2" id="KW-0732">Signal</keyword>
<dbReference type="PANTHER" id="PTHR21581:SF6">
    <property type="entry name" value="TRAFFICKING PROTEIN PARTICLE COMPLEX SUBUNIT 12"/>
    <property type="match status" value="1"/>
</dbReference>
<evidence type="ECO:0000256" key="9">
    <source>
        <dbReference type="RuleBase" id="RU004016"/>
    </source>
</evidence>
<sequence length="377" mass="40717">MAKSTRHMTNEERRAYRKRRKLIRRIQVYSELGAISLAIVIIGGLIVSHIKGTDDTMRVAAEESVTESASDASEEKSTGLKVSTGASENPNQEAEAETESEETSSSSGVYSASETGSTISIGGDVVSEYAILINNDTKEIVGTRNSYEKIVPASMTKVMTVLVAANNLTEEQLNETVTMSHEAIDYSYAGGGSTSGFVEDEEVTVKDLFYGTILPSGGDAAAQLAMYVAGDVDSFVTMMNEEVSALGLTGTHFTNPVGFHSDDHYSTPYDMSIIMMAALDNELCKEVLTTKVYNSTATNVNPEGITISNWFLRRIEDKDIGGTIEGAKTGYVDESGNCAVSSMIADDGTEYICCTAKSSSSWRCIYDHVDIYKAYTQ</sequence>
<evidence type="ECO:0000259" key="12">
    <source>
        <dbReference type="Pfam" id="PF00768"/>
    </source>
</evidence>
<dbReference type="InterPro" id="IPR012338">
    <property type="entry name" value="Beta-lactam/transpept-like"/>
</dbReference>
<keyword evidence="11" id="KW-0472">Membrane</keyword>
<dbReference type="AlphaFoldDB" id="A0A285RDS6"/>
<accession>A0A285RDS6</accession>
<dbReference type="EMBL" id="OBMR01000002">
    <property type="protein sequence ID" value="SOB91829.1"/>
    <property type="molecule type" value="Genomic_DNA"/>
</dbReference>
<dbReference type="Gene3D" id="3.40.710.10">
    <property type="entry name" value="DD-peptidase/beta-lactamase superfamily"/>
    <property type="match status" value="1"/>
</dbReference>
<name>A0A285RDS6_9FIRM</name>
<dbReference type="InterPro" id="IPR018044">
    <property type="entry name" value="Peptidase_S11"/>
</dbReference>
<evidence type="ECO:0000256" key="8">
    <source>
        <dbReference type="PIRSR" id="PIRSR618044-2"/>
    </source>
</evidence>
<dbReference type="GO" id="GO:0006508">
    <property type="term" value="P:proteolysis"/>
    <property type="evidence" value="ECO:0007669"/>
    <property type="project" value="InterPro"/>
</dbReference>
<gene>
    <name evidence="13" type="ORF">SAMN02910411_0818</name>
</gene>
<dbReference type="RefSeq" id="WP_097075530.1">
    <property type="nucleotide sequence ID" value="NZ_OBMR01000002.1"/>
</dbReference>
<keyword evidence="13" id="KW-0121">Carboxypeptidase</keyword>
<dbReference type="SUPFAM" id="SSF56601">
    <property type="entry name" value="beta-lactamase/transpeptidase-like"/>
    <property type="match status" value="1"/>
</dbReference>
<dbReference type="PANTHER" id="PTHR21581">
    <property type="entry name" value="D-ALANYL-D-ALANINE CARBOXYPEPTIDASE"/>
    <property type="match status" value="1"/>
</dbReference>
<evidence type="ECO:0000256" key="4">
    <source>
        <dbReference type="ARBA" id="ARBA00022960"/>
    </source>
</evidence>
<evidence type="ECO:0000256" key="7">
    <source>
        <dbReference type="PIRSR" id="PIRSR618044-1"/>
    </source>
</evidence>
<feature type="active site" description="Proton acceptor" evidence="7">
    <location>
        <position position="157"/>
    </location>
</feature>